<dbReference type="Pfam" id="PF01381">
    <property type="entry name" value="HTH_3"/>
    <property type="match status" value="1"/>
</dbReference>
<gene>
    <name evidence="2" type="ORF">DSM104635_03473</name>
</gene>
<dbReference type="InterPro" id="IPR010982">
    <property type="entry name" value="Lambda_DNA-bd_dom_sf"/>
</dbReference>
<name>A0A6I6MZS2_9CAUL</name>
<evidence type="ECO:0000259" key="1">
    <source>
        <dbReference type="PROSITE" id="PS50943"/>
    </source>
</evidence>
<feature type="domain" description="HTH cro/C1-type" evidence="1">
    <location>
        <begin position="24"/>
        <end position="78"/>
    </location>
</feature>
<keyword evidence="3" id="KW-1185">Reference proteome</keyword>
<proteinExistence type="predicted"/>
<dbReference type="AlphaFoldDB" id="A0A6I6MZS2"/>
<dbReference type="PROSITE" id="PS50943">
    <property type="entry name" value="HTH_CROC1"/>
    <property type="match status" value="1"/>
</dbReference>
<dbReference type="SUPFAM" id="SSF47413">
    <property type="entry name" value="lambda repressor-like DNA-binding domains"/>
    <property type="match status" value="1"/>
</dbReference>
<accession>A0A6I6MZS2</accession>
<dbReference type="KEGG" id="tsv:DSM104635_03473"/>
<evidence type="ECO:0000313" key="2">
    <source>
        <dbReference type="EMBL" id="QGZ96613.1"/>
    </source>
</evidence>
<dbReference type="EMBL" id="CP047045">
    <property type="protein sequence ID" value="QGZ96613.1"/>
    <property type="molecule type" value="Genomic_DNA"/>
</dbReference>
<dbReference type="CDD" id="cd00093">
    <property type="entry name" value="HTH_XRE"/>
    <property type="match status" value="1"/>
</dbReference>
<dbReference type="SMART" id="SM00530">
    <property type="entry name" value="HTH_XRE"/>
    <property type="match status" value="1"/>
</dbReference>
<sequence length="97" mass="10824">MGLKTMKRDERRATATDAAIGKRIRARRLAIAMTQERLAELLGLTFQQVQKYEKGVNRVAASRLFDIAAALNAPLDYFFEGVTSPVTRRAKRGKEAA</sequence>
<evidence type="ECO:0000313" key="3">
    <source>
        <dbReference type="Proteomes" id="UP000431269"/>
    </source>
</evidence>
<dbReference type="Proteomes" id="UP000431269">
    <property type="component" value="Chromosome"/>
</dbReference>
<dbReference type="GO" id="GO:0003677">
    <property type="term" value="F:DNA binding"/>
    <property type="evidence" value="ECO:0007669"/>
    <property type="project" value="InterPro"/>
</dbReference>
<dbReference type="InterPro" id="IPR001387">
    <property type="entry name" value="Cro/C1-type_HTH"/>
</dbReference>
<reference evidence="3" key="1">
    <citation type="submission" date="2019-12" db="EMBL/GenBank/DDBJ databases">
        <title>Complete genome of Terracaulis silvestris 0127_4.</title>
        <authorList>
            <person name="Vieira S."/>
            <person name="Riedel T."/>
            <person name="Sproer C."/>
            <person name="Pascual J."/>
            <person name="Boedeker C."/>
            <person name="Overmann J."/>
        </authorList>
    </citation>
    <scope>NUCLEOTIDE SEQUENCE [LARGE SCALE GENOMIC DNA]</scope>
    <source>
        <strain evidence="3">0127_4</strain>
    </source>
</reference>
<dbReference type="Gene3D" id="1.10.260.40">
    <property type="entry name" value="lambda repressor-like DNA-binding domains"/>
    <property type="match status" value="1"/>
</dbReference>
<protein>
    <submittedName>
        <fullName evidence="2">Anaerobic benzoate catabolism transcriptional regulator</fullName>
    </submittedName>
</protein>
<organism evidence="2 3">
    <name type="scientific">Terricaulis silvestris</name>
    <dbReference type="NCBI Taxonomy" id="2686094"/>
    <lineage>
        <taxon>Bacteria</taxon>
        <taxon>Pseudomonadati</taxon>
        <taxon>Pseudomonadota</taxon>
        <taxon>Alphaproteobacteria</taxon>
        <taxon>Caulobacterales</taxon>
        <taxon>Caulobacteraceae</taxon>
        <taxon>Terricaulis</taxon>
    </lineage>
</organism>